<organism evidence="1 2">
    <name type="scientific">Trichonephila clavata</name>
    <name type="common">Joro spider</name>
    <name type="synonym">Nephila clavata</name>
    <dbReference type="NCBI Taxonomy" id="2740835"/>
    <lineage>
        <taxon>Eukaryota</taxon>
        <taxon>Metazoa</taxon>
        <taxon>Ecdysozoa</taxon>
        <taxon>Arthropoda</taxon>
        <taxon>Chelicerata</taxon>
        <taxon>Arachnida</taxon>
        <taxon>Araneae</taxon>
        <taxon>Araneomorphae</taxon>
        <taxon>Entelegynae</taxon>
        <taxon>Araneoidea</taxon>
        <taxon>Nephilidae</taxon>
        <taxon>Trichonephila</taxon>
    </lineage>
</organism>
<gene>
    <name evidence="1" type="ORF">TNCT_179551</name>
</gene>
<accession>A0A8X6LPC2</accession>
<protein>
    <submittedName>
        <fullName evidence="1">Uncharacterized protein</fullName>
    </submittedName>
</protein>
<dbReference type="EMBL" id="BMAO01037491">
    <property type="protein sequence ID" value="GFR18056.1"/>
    <property type="molecule type" value="Genomic_DNA"/>
</dbReference>
<proteinExistence type="predicted"/>
<dbReference type="Proteomes" id="UP000887116">
    <property type="component" value="Unassembled WGS sequence"/>
</dbReference>
<reference evidence="1" key="1">
    <citation type="submission" date="2020-07" db="EMBL/GenBank/DDBJ databases">
        <title>Multicomponent nature underlies the extraordinary mechanical properties of spider dragline silk.</title>
        <authorList>
            <person name="Kono N."/>
            <person name="Nakamura H."/>
            <person name="Mori M."/>
            <person name="Yoshida Y."/>
            <person name="Ohtoshi R."/>
            <person name="Malay A.D."/>
            <person name="Moran D.A.P."/>
            <person name="Tomita M."/>
            <person name="Numata K."/>
            <person name="Arakawa K."/>
        </authorList>
    </citation>
    <scope>NUCLEOTIDE SEQUENCE</scope>
</reference>
<name>A0A8X6LPC2_TRICU</name>
<comment type="caution">
    <text evidence="1">The sequence shown here is derived from an EMBL/GenBank/DDBJ whole genome shotgun (WGS) entry which is preliminary data.</text>
</comment>
<keyword evidence="2" id="KW-1185">Reference proteome</keyword>
<evidence type="ECO:0000313" key="1">
    <source>
        <dbReference type="EMBL" id="GFR18056.1"/>
    </source>
</evidence>
<dbReference type="AlphaFoldDB" id="A0A8X6LPC2"/>
<evidence type="ECO:0000313" key="2">
    <source>
        <dbReference type="Proteomes" id="UP000887116"/>
    </source>
</evidence>
<sequence length="95" mass="11273">MREKETDENDNWGGDLLERNKIQNPFIRDNPHHEINSTTYRDFIVIFYDSNYASIVCSMRHLFRNVSDLRGQGLKCDKEIIATFHPTEQNHSFKI</sequence>